<feature type="domain" description="Reverse transcriptase" evidence="1">
    <location>
        <begin position="1"/>
        <end position="170"/>
    </location>
</feature>
<proteinExistence type="predicted"/>
<dbReference type="OrthoDB" id="4096848at2759"/>
<accession>A0A642UGK1</accession>
<gene>
    <name evidence="2" type="ORF">TRICI_006553</name>
</gene>
<dbReference type="EMBL" id="SWFS01000543">
    <property type="protein sequence ID" value="KAA8898491.1"/>
    <property type="molecule type" value="Genomic_DNA"/>
</dbReference>
<comment type="caution">
    <text evidence="2">The sequence shown here is derived from an EMBL/GenBank/DDBJ whole genome shotgun (WGS) entry which is preliminary data.</text>
</comment>
<dbReference type="PANTHER" id="PTHR33481:SF1">
    <property type="entry name" value="ENDONUCLEASE_EXONUCLEASE_PHOSPHATASE DOMAIN-CONTAINING PROTEIN-RELATED"/>
    <property type="match status" value="1"/>
</dbReference>
<dbReference type="Pfam" id="PF00078">
    <property type="entry name" value="RVT_1"/>
    <property type="match status" value="1"/>
</dbReference>
<protein>
    <recommendedName>
        <fullName evidence="1">Reverse transcriptase domain-containing protein</fullName>
    </recommendedName>
</protein>
<evidence type="ECO:0000313" key="2">
    <source>
        <dbReference type="EMBL" id="KAA8898491.1"/>
    </source>
</evidence>
<sequence length="198" mass="22415">MMIDIQGAFDNVHKETLVGILKKHKLPSTAVRWVHYFVSERSTSLIIDGTPYPNQLIRTGAPQGSPVSPLLFLLYSGPLYKLVEDEGTKIIGFVDDVTISVQGDNLDNNTAKFSEILTKSDEWSRQYTKLDLGDKLNFIHFLNRRRSEIEEPNGDMKAASKTAKLLEITLDQRLSFKVHRKQTEAKALRAIGQMNRNV</sequence>
<name>A0A642UGK1_9ASCO</name>
<dbReference type="PROSITE" id="PS50878">
    <property type="entry name" value="RT_POL"/>
    <property type="match status" value="1"/>
</dbReference>
<dbReference type="AlphaFoldDB" id="A0A642UGK1"/>
<dbReference type="Proteomes" id="UP000761534">
    <property type="component" value="Unassembled WGS sequence"/>
</dbReference>
<dbReference type="InterPro" id="IPR000477">
    <property type="entry name" value="RT_dom"/>
</dbReference>
<evidence type="ECO:0000259" key="1">
    <source>
        <dbReference type="PROSITE" id="PS50878"/>
    </source>
</evidence>
<dbReference type="PANTHER" id="PTHR33481">
    <property type="entry name" value="REVERSE TRANSCRIPTASE"/>
    <property type="match status" value="1"/>
</dbReference>
<keyword evidence="3" id="KW-1185">Reference proteome</keyword>
<reference evidence="2" key="1">
    <citation type="journal article" date="2019" name="G3 (Bethesda)">
        <title>Genome Assemblies of Two Rare Opportunistic Yeast Pathogens: Diutina rugosa (syn. Candida rugosa) and Trichomonascus ciferrii (syn. Candida ciferrii).</title>
        <authorList>
            <person name="Mixao V."/>
            <person name="Saus E."/>
            <person name="Hansen A.P."/>
            <person name="Lass-Florl C."/>
            <person name="Gabaldon T."/>
        </authorList>
    </citation>
    <scope>NUCLEOTIDE SEQUENCE</scope>
    <source>
        <strain evidence="2">CBS 4856</strain>
    </source>
</reference>
<evidence type="ECO:0000313" key="3">
    <source>
        <dbReference type="Proteomes" id="UP000761534"/>
    </source>
</evidence>
<dbReference type="VEuPathDB" id="FungiDB:TRICI_006553"/>
<organism evidence="2 3">
    <name type="scientific">Trichomonascus ciferrii</name>
    <dbReference type="NCBI Taxonomy" id="44093"/>
    <lineage>
        <taxon>Eukaryota</taxon>
        <taxon>Fungi</taxon>
        <taxon>Dikarya</taxon>
        <taxon>Ascomycota</taxon>
        <taxon>Saccharomycotina</taxon>
        <taxon>Dipodascomycetes</taxon>
        <taxon>Dipodascales</taxon>
        <taxon>Trichomonascaceae</taxon>
        <taxon>Trichomonascus</taxon>
        <taxon>Trichomonascus ciferrii complex</taxon>
    </lineage>
</organism>